<evidence type="ECO:0000259" key="2">
    <source>
        <dbReference type="Pfam" id="PF09078"/>
    </source>
</evidence>
<dbReference type="Gene3D" id="3.30.70.400">
    <property type="entry name" value="CheY-binding domain of CheA"/>
    <property type="match status" value="1"/>
</dbReference>
<name>A0A6L3MIZ9_9BURK</name>
<dbReference type="InterPro" id="IPR015162">
    <property type="entry name" value="CheY-binding"/>
</dbReference>
<organism evidence="3 4">
    <name type="scientific">Burkholderia stagnalis</name>
    <dbReference type="NCBI Taxonomy" id="1503054"/>
    <lineage>
        <taxon>Bacteria</taxon>
        <taxon>Pseudomonadati</taxon>
        <taxon>Pseudomonadota</taxon>
        <taxon>Betaproteobacteria</taxon>
        <taxon>Burkholderiales</taxon>
        <taxon>Burkholderiaceae</taxon>
        <taxon>Burkholderia</taxon>
        <taxon>Burkholderia cepacia complex</taxon>
    </lineage>
</organism>
<dbReference type="SUPFAM" id="SSF55052">
    <property type="entry name" value="CheY-binding domain of CheA"/>
    <property type="match status" value="1"/>
</dbReference>
<reference evidence="3 4" key="1">
    <citation type="submission" date="2019-09" db="EMBL/GenBank/DDBJ databases">
        <title>Draft genome sequences of 48 bacterial type strains from the CCUG.</title>
        <authorList>
            <person name="Tunovic T."/>
            <person name="Pineiro-Iglesias B."/>
            <person name="Unosson C."/>
            <person name="Inganas E."/>
            <person name="Ohlen M."/>
            <person name="Cardew S."/>
            <person name="Jensie-Markopoulos S."/>
            <person name="Salva-Serra F."/>
            <person name="Jaen-Luchoro D."/>
            <person name="Karlsson R."/>
            <person name="Svensson-Stadler L."/>
            <person name="Chun J."/>
            <person name="Moore E."/>
        </authorList>
    </citation>
    <scope>NUCLEOTIDE SEQUENCE [LARGE SCALE GENOMIC DNA]</scope>
    <source>
        <strain evidence="3 4">CCUG 65686</strain>
    </source>
</reference>
<protein>
    <submittedName>
        <fullName evidence="3">Chemotaxis protein CheA</fullName>
    </submittedName>
</protein>
<comment type="caution">
    <text evidence="3">The sequence shown here is derived from an EMBL/GenBank/DDBJ whole genome shotgun (WGS) entry which is preliminary data.</text>
</comment>
<dbReference type="EMBL" id="VZOK01000244">
    <property type="protein sequence ID" value="KAB0630596.1"/>
    <property type="molecule type" value="Genomic_DNA"/>
</dbReference>
<evidence type="ECO:0000256" key="1">
    <source>
        <dbReference type="SAM" id="MobiDB-lite"/>
    </source>
</evidence>
<accession>A0A6L3MIZ9</accession>
<dbReference type="Proteomes" id="UP000473470">
    <property type="component" value="Unassembled WGS sequence"/>
</dbReference>
<feature type="compositionally biased region" description="Pro residues" evidence="1">
    <location>
        <begin position="1"/>
        <end position="11"/>
    </location>
</feature>
<feature type="region of interest" description="Disordered" evidence="1">
    <location>
        <begin position="127"/>
        <end position="166"/>
    </location>
</feature>
<sequence length="166" mass="15989">APAPAAAPAPAPAAAAPAEPAGSGAPDHVIEQAFEVAHPAAAAAPADTGDGPHLKITLSGVDAKDRELLTEELGNLGKIVGRQEVAADLTLWLESDVSSDDIVAVCCFVIDESQIRIGRGTAPAANAAPAEAAADAHVAAPAAAQSAPAAAAPAAAAPAAEPQPAA</sequence>
<feature type="region of interest" description="Disordered" evidence="1">
    <location>
        <begin position="1"/>
        <end position="26"/>
    </location>
</feature>
<feature type="domain" description="CheY binding" evidence="2">
    <location>
        <begin position="55"/>
        <end position="117"/>
    </location>
</feature>
<dbReference type="InterPro" id="IPR035891">
    <property type="entry name" value="CheY-binding_CheA"/>
</dbReference>
<dbReference type="AlphaFoldDB" id="A0A6L3MIZ9"/>
<evidence type="ECO:0000313" key="3">
    <source>
        <dbReference type="EMBL" id="KAB0630596.1"/>
    </source>
</evidence>
<dbReference type="Pfam" id="PF09078">
    <property type="entry name" value="CheY-binding"/>
    <property type="match status" value="1"/>
</dbReference>
<gene>
    <name evidence="3" type="ORF">F7R25_37565</name>
</gene>
<evidence type="ECO:0000313" key="4">
    <source>
        <dbReference type="Proteomes" id="UP000473470"/>
    </source>
</evidence>
<feature type="compositionally biased region" description="Low complexity" evidence="1">
    <location>
        <begin position="12"/>
        <end position="21"/>
    </location>
</feature>
<feature type="non-terminal residue" evidence="3">
    <location>
        <position position="1"/>
    </location>
</feature>
<feature type="non-terminal residue" evidence="3">
    <location>
        <position position="166"/>
    </location>
</feature>
<proteinExistence type="predicted"/>